<keyword evidence="1" id="KW-0812">Transmembrane</keyword>
<feature type="transmembrane region" description="Helical" evidence="1">
    <location>
        <begin position="12"/>
        <end position="32"/>
    </location>
</feature>
<evidence type="ECO:0000256" key="1">
    <source>
        <dbReference type="SAM" id="Phobius"/>
    </source>
</evidence>
<reference evidence="3" key="1">
    <citation type="journal article" date="2013" name="Mol. Plant Microbe Interact.">
        <title>Global aspects of pacC regulation of pathogenicity genes in Colletotrichum gloeosporioides as revealed by transcriptome analysis.</title>
        <authorList>
            <person name="Alkan N."/>
            <person name="Meng X."/>
            <person name="Friedlander G."/>
            <person name="Reuveni E."/>
            <person name="Sukno S."/>
            <person name="Sherman A."/>
            <person name="Thon M."/>
            <person name="Fluhr R."/>
            <person name="Prusky D."/>
        </authorList>
    </citation>
    <scope>NUCLEOTIDE SEQUENCE [LARGE SCALE GENOMIC DNA]</scope>
    <source>
        <strain evidence="3">Cg-14</strain>
    </source>
</reference>
<proteinExistence type="predicted"/>
<dbReference type="HOGENOM" id="CLU_3260497_0_0_1"/>
<keyword evidence="1" id="KW-0472">Membrane</keyword>
<keyword evidence="1" id="KW-1133">Transmembrane helix</keyword>
<sequence length="42" mass="5217">MPSDRHINGFQMIVYIRFSLLYKLPIFVIKFLRYKNKMILIR</sequence>
<gene>
    <name evidence="2" type="ORF">CGLO_13544</name>
</gene>
<dbReference type="AlphaFoldDB" id="T0LGH6"/>
<accession>T0LGH6</accession>
<comment type="caution">
    <text evidence="2">The sequence shown here is derived from an EMBL/GenBank/DDBJ whole genome shotgun (WGS) entry which is preliminary data.</text>
</comment>
<organism evidence="2 3">
    <name type="scientific">Colletotrichum gloeosporioides (strain Cg-14)</name>
    <name type="common">Anthracnose fungus</name>
    <name type="synonym">Glomerella cingulata</name>
    <dbReference type="NCBI Taxonomy" id="1237896"/>
    <lineage>
        <taxon>Eukaryota</taxon>
        <taxon>Fungi</taxon>
        <taxon>Dikarya</taxon>
        <taxon>Ascomycota</taxon>
        <taxon>Pezizomycotina</taxon>
        <taxon>Sordariomycetes</taxon>
        <taxon>Hypocreomycetidae</taxon>
        <taxon>Glomerellales</taxon>
        <taxon>Glomerellaceae</taxon>
        <taxon>Colletotrichum</taxon>
        <taxon>Colletotrichum gloeosporioides species complex</taxon>
    </lineage>
</organism>
<dbReference type="EMBL" id="AMYD01003006">
    <property type="protein sequence ID" value="EQB47325.1"/>
    <property type="molecule type" value="Genomic_DNA"/>
</dbReference>
<name>T0LGH6_COLGC</name>
<evidence type="ECO:0000313" key="3">
    <source>
        <dbReference type="Proteomes" id="UP000015530"/>
    </source>
</evidence>
<dbReference type="Proteomes" id="UP000015530">
    <property type="component" value="Unassembled WGS sequence"/>
</dbReference>
<evidence type="ECO:0000313" key="2">
    <source>
        <dbReference type="EMBL" id="EQB47325.1"/>
    </source>
</evidence>
<protein>
    <submittedName>
        <fullName evidence="2">Uncharacterized protein</fullName>
    </submittedName>
</protein>